<dbReference type="Gene3D" id="1.10.10.10">
    <property type="entry name" value="Winged helix-like DNA-binding domain superfamily/Winged helix DNA-binding domain"/>
    <property type="match status" value="1"/>
</dbReference>
<dbReference type="SUPFAM" id="SSF48008">
    <property type="entry name" value="GntR ligand-binding domain-like"/>
    <property type="match status" value="1"/>
</dbReference>
<dbReference type="EMBL" id="NMQW01000008">
    <property type="protein sequence ID" value="OXM87105.1"/>
    <property type="molecule type" value="Genomic_DNA"/>
</dbReference>
<sequence length="234" mass="26143">MAGNHNELQMRGIKRETMSKQVVDQIIGLLRSGQLKPGDKLPTEAELSGKLFVSRPVLREALSSLETMGMIHRKTREGTYFADKIGSKPFSIMLALSAGDIPAIMEARMALELGLVTVAAEKISEDQLAQLEELLRLMALRTKDYVDLDKEFHRTIAYSANNPILEGSIDPLLNMFDETLSQIALTDRDHAITLQEHQVIFEALRRRDAAGAFSGMYAHLNHVRAKVMKRLAES</sequence>
<keyword evidence="1" id="KW-0805">Transcription regulation</keyword>
<organism evidence="5 6">
    <name type="scientific">Paenibacillus rigui</name>
    <dbReference type="NCBI Taxonomy" id="554312"/>
    <lineage>
        <taxon>Bacteria</taxon>
        <taxon>Bacillati</taxon>
        <taxon>Bacillota</taxon>
        <taxon>Bacilli</taxon>
        <taxon>Bacillales</taxon>
        <taxon>Paenibacillaceae</taxon>
        <taxon>Paenibacillus</taxon>
    </lineage>
</organism>
<dbReference type="Gene3D" id="1.20.120.530">
    <property type="entry name" value="GntR ligand-binding domain-like"/>
    <property type="match status" value="1"/>
</dbReference>
<dbReference type="RefSeq" id="WP_094013852.1">
    <property type="nucleotide sequence ID" value="NZ_NMQW01000008.1"/>
</dbReference>
<dbReference type="PANTHER" id="PTHR43537">
    <property type="entry name" value="TRANSCRIPTIONAL REGULATOR, GNTR FAMILY"/>
    <property type="match status" value="1"/>
</dbReference>
<dbReference type="GO" id="GO:0003700">
    <property type="term" value="F:DNA-binding transcription factor activity"/>
    <property type="evidence" value="ECO:0007669"/>
    <property type="project" value="InterPro"/>
</dbReference>
<dbReference type="InterPro" id="IPR008920">
    <property type="entry name" value="TF_FadR/GntR_C"/>
</dbReference>
<dbReference type="InterPro" id="IPR036390">
    <property type="entry name" value="WH_DNA-bd_sf"/>
</dbReference>
<dbReference type="AlphaFoldDB" id="A0A229UVE3"/>
<dbReference type="SUPFAM" id="SSF46785">
    <property type="entry name" value="Winged helix' DNA-binding domain"/>
    <property type="match status" value="1"/>
</dbReference>
<dbReference type="Proteomes" id="UP000215509">
    <property type="component" value="Unassembled WGS sequence"/>
</dbReference>
<dbReference type="Pfam" id="PF00392">
    <property type="entry name" value="GntR"/>
    <property type="match status" value="1"/>
</dbReference>
<accession>A0A229UVE3</accession>
<dbReference type="GO" id="GO:0003677">
    <property type="term" value="F:DNA binding"/>
    <property type="evidence" value="ECO:0007669"/>
    <property type="project" value="UniProtKB-KW"/>
</dbReference>
<evidence type="ECO:0000256" key="3">
    <source>
        <dbReference type="ARBA" id="ARBA00023163"/>
    </source>
</evidence>
<dbReference type="PRINTS" id="PR00035">
    <property type="entry name" value="HTHGNTR"/>
</dbReference>
<dbReference type="OrthoDB" id="214086at2"/>
<evidence type="ECO:0000313" key="5">
    <source>
        <dbReference type="EMBL" id="OXM87105.1"/>
    </source>
</evidence>
<protein>
    <submittedName>
        <fullName evidence="5">GntR family transcriptional regulator</fullName>
    </submittedName>
</protein>
<dbReference type="PROSITE" id="PS50949">
    <property type="entry name" value="HTH_GNTR"/>
    <property type="match status" value="1"/>
</dbReference>
<dbReference type="PANTHER" id="PTHR43537:SF43">
    <property type="entry name" value="GNTR-FAMILY TRANSCRIPTIONAL REGULATOR"/>
    <property type="match status" value="1"/>
</dbReference>
<dbReference type="InterPro" id="IPR000524">
    <property type="entry name" value="Tscrpt_reg_HTH_GntR"/>
</dbReference>
<keyword evidence="3" id="KW-0804">Transcription</keyword>
<keyword evidence="6" id="KW-1185">Reference proteome</keyword>
<dbReference type="SMART" id="SM00895">
    <property type="entry name" value="FCD"/>
    <property type="match status" value="1"/>
</dbReference>
<proteinExistence type="predicted"/>
<reference evidence="5 6" key="1">
    <citation type="submission" date="2017-07" db="EMBL/GenBank/DDBJ databases">
        <title>Genome sequencing and assembly of Paenibacillus rigui.</title>
        <authorList>
            <person name="Mayilraj S."/>
        </authorList>
    </citation>
    <scope>NUCLEOTIDE SEQUENCE [LARGE SCALE GENOMIC DNA]</scope>
    <source>
        <strain evidence="5 6">JCM 16352</strain>
    </source>
</reference>
<evidence type="ECO:0000256" key="2">
    <source>
        <dbReference type="ARBA" id="ARBA00023125"/>
    </source>
</evidence>
<evidence type="ECO:0000259" key="4">
    <source>
        <dbReference type="PROSITE" id="PS50949"/>
    </source>
</evidence>
<dbReference type="CDD" id="cd07377">
    <property type="entry name" value="WHTH_GntR"/>
    <property type="match status" value="1"/>
</dbReference>
<dbReference type="InterPro" id="IPR011711">
    <property type="entry name" value="GntR_C"/>
</dbReference>
<keyword evidence="2" id="KW-0238">DNA-binding</keyword>
<gene>
    <name evidence="5" type="ORF">CF651_05460</name>
</gene>
<name>A0A229UVE3_9BACL</name>
<evidence type="ECO:0000313" key="6">
    <source>
        <dbReference type="Proteomes" id="UP000215509"/>
    </source>
</evidence>
<comment type="caution">
    <text evidence="5">The sequence shown here is derived from an EMBL/GenBank/DDBJ whole genome shotgun (WGS) entry which is preliminary data.</text>
</comment>
<dbReference type="InterPro" id="IPR036388">
    <property type="entry name" value="WH-like_DNA-bd_sf"/>
</dbReference>
<dbReference type="Pfam" id="PF07729">
    <property type="entry name" value="FCD"/>
    <property type="match status" value="1"/>
</dbReference>
<evidence type="ECO:0000256" key="1">
    <source>
        <dbReference type="ARBA" id="ARBA00023015"/>
    </source>
</evidence>
<dbReference type="SMART" id="SM00345">
    <property type="entry name" value="HTH_GNTR"/>
    <property type="match status" value="1"/>
</dbReference>
<feature type="domain" description="HTH gntR-type" evidence="4">
    <location>
        <begin position="16"/>
        <end position="84"/>
    </location>
</feature>